<reference evidence="1" key="1">
    <citation type="submission" date="2020-01" db="EMBL/GenBank/DDBJ databases">
        <authorList>
            <person name="Rat A."/>
        </authorList>
    </citation>
    <scope>NUCLEOTIDE SEQUENCE</scope>
    <source>
        <strain evidence="1">LMG 31231</strain>
    </source>
</reference>
<keyword evidence="2" id="KW-1185">Reference proteome</keyword>
<dbReference type="InterPro" id="IPR029021">
    <property type="entry name" value="Prot-tyrosine_phosphatase-like"/>
</dbReference>
<accession>A0A9X9X394</accession>
<protein>
    <submittedName>
        <fullName evidence="1">Phosphatase</fullName>
    </submittedName>
</protein>
<dbReference type="EMBL" id="JAAEDM010000095">
    <property type="protein sequence ID" value="MBR0673873.1"/>
    <property type="molecule type" value="Genomic_DNA"/>
</dbReference>
<dbReference type="RefSeq" id="WP_211864271.1">
    <property type="nucleotide sequence ID" value="NZ_JAAEDM010000095.1"/>
</dbReference>
<dbReference type="Gene3D" id="3.90.190.10">
    <property type="entry name" value="Protein tyrosine phosphatase superfamily"/>
    <property type="match status" value="1"/>
</dbReference>
<evidence type="ECO:0000313" key="1">
    <source>
        <dbReference type="EMBL" id="MBR0673873.1"/>
    </source>
</evidence>
<sequence>MTPRGAVTLLVGGWPVRVTGGPFDALPPGARGLCLEPRAMRAPEAEWRLDVPDFGVPEPEALRAVLTEMLAAMRARPQDAFHVGCRAGLGRTGMALACLAQMAGATEGDPVAWLRARYVAEAIETPEQEALVRGFGSGGASPLR</sequence>
<name>A0A9X9X394_9PROT</name>
<dbReference type="InterPro" id="IPR050561">
    <property type="entry name" value="PTP"/>
</dbReference>
<evidence type="ECO:0000313" key="2">
    <source>
        <dbReference type="Proteomes" id="UP001138751"/>
    </source>
</evidence>
<dbReference type="Proteomes" id="UP001138751">
    <property type="component" value="Unassembled WGS sequence"/>
</dbReference>
<organism evidence="1 2">
    <name type="scientific">Neoroseomonas soli</name>
    <dbReference type="NCBI Taxonomy" id="1081025"/>
    <lineage>
        <taxon>Bacteria</taxon>
        <taxon>Pseudomonadati</taxon>
        <taxon>Pseudomonadota</taxon>
        <taxon>Alphaproteobacteria</taxon>
        <taxon>Acetobacterales</taxon>
        <taxon>Acetobacteraceae</taxon>
        <taxon>Neoroseomonas</taxon>
    </lineage>
</organism>
<dbReference type="SUPFAM" id="SSF52799">
    <property type="entry name" value="(Phosphotyrosine protein) phosphatases II"/>
    <property type="match status" value="1"/>
</dbReference>
<proteinExistence type="predicted"/>
<comment type="caution">
    <text evidence="1">The sequence shown here is derived from an EMBL/GenBank/DDBJ whole genome shotgun (WGS) entry which is preliminary data.</text>
</comment>
<gene>
    <name evidence="1" type="ORF">GXW76_22065</name>
</gene>
<dbReference type="PANTHER" id="PTHR23339">
    <property type="entry name" value="TYROSINE SPECIFIC PROTEIN PHOSPHATASE AND DUAL SPECIFICITY PROTEIN PHOSPHATASE"/>
    <property type="match status" value="1"/>
</dbReference>
<reference evidence="1" key="2">
    <citation type="journal article" date="2021" name="Syst. Appl. Microbiol.">
        <title>Roseomonas hellenica sp. nov., isolated from roots of wild-growing Alkanna tinctoria.</title>
        <authorList>
            <person name="Rat A."/>
            <person name="Naranjo H.D."/>
            <person name="Lebbe L."/>
            <person name="Cnockaert M."/>
            <person name="Krigas N."/>
            <person name="Grigoriadou K."/>
            <person name="Maloupa E."/>
            <person name="Willems A."/>
        </authorList>
    </citation>
    <scope>NUCLEOTIDE SEQUENCE</scope>
    <source>
        <strain evidence="1">LMG 31231</strain>
    </source>
</reference>
<dbReference type="AlphaFoldDB" id="A0A9X9X394"/>